<evidence type="ECO:0000313" key="2">
    <source>
        <dbReference type="Proteomes" id="UP001356427"/>
    </source>
</evidence>
<organism evidence="1 2">
    <name type="scientific">Coregonus suidteri</name>
    <dbReference type="NCBI Taxonomy" id="861788"/>
    <lineage>
        <taxon>Eukaryota</taxon>
        <taxon>Metazoa</taxon>
        <taxon>Chordata</taxon>
        <taxon>Craniata</taxon>
        <taxon>Vertebrata</taxon>
        <taxon>Euteleostomi</taxon>
        <taxon>Actinopterygii</taxon>
        <taxon>Neopterygii</taxon>
        <taxon>Teleostei</taxon>
        <taxon>Protacanthopterygii</taxon>
        <taxon>Salmoniformes</taxon>
        <taxon>Salmonidae</taxon>
        <taxon>Coregoninae</taxon>
        <taxon>Coregonus</taxon>
    </lineage>
</organism>
<reference evidence="1 2" key="1">
    <citation type="submission" date="2021-04" db="EMBL/GenBank/DDBJ databases">
        <authorList>
            <person name="De Guttry C."/>
            <person name="Zahm M."/>
            <person name="Klopp C."/>
            <person name="Cabau C."/>
            <person name="Louis A."/>
            <person name="Berthelot C."/>
            <person name="Parey E."/>
            <person name="Roest Crollius H."/>
            <person name="Montfort J."/>
            <person name="Robinson-Rechavi M."/>
            <person name="Bucao C."/>
            <person name="Bouchez O."/>
            <person name="Gislard M."/>
            <person name="Lluch J."/>
            <person name="Milhes M."/>
            <person name="Lampietro C."/>
            <person name="Lopez Roques C."/>
            <person name="Donnadieu C."/>
            <person name="Braasch I."/>
            <person name="Desvignes T."/>
            <person name="Postlethwait J."/>
            <person name="Bobe J."/>
            <person name="Wedekind C."/>
            <person name="Guiguen Y."/>
        </authorList>
    </citation>
    <scope>NUCLEOTIDE SEQUENCE [LARGE SCALE GENOMIC DNA]</scope>
    <source>
        <strain evidence="1">Cs_M1</strain>
        <tissue evidence="1">Blood</tissue>
    </source>
</reference>
<accession>A0AAN8QL08</accession>
<dbReference type="EMBL" id="JAGTTL010000036">
    <property type="protein sequence ID" value="KAK6293467.1"/>
    <property type="molecule type" value="Genomic_DNA"/>
</dbReference>
<gene>
    <name evidence="1" type="ORF">J4Q44_G00357930</name>
</gene>
<protein>
    <submittedName>
        <fullName evidence="1">Uncharacterized protein</fullName>
    </submittedName>
</protein>
<evidence type="ECO:0000313" key="1">
    <source>
        <dbReference type="EMBL" id="KAK6293467.1"/>
    </source>
</evidence>
<name>A0AAN8QL08_9TELE</name>
<proteinExistence type="predicted"/>
<dbReference type="Proteomes" id="UP001356427">
    <property type="component" value="Unassembled WGS sequence"/>
</dbReference>
<comment type="caution">
    <text evidence="1">The sequence shown here is derived from an EMBL/GenBank/DDBJ whole genome shotgun (WGS) entry which is preliminary data.</text>
</comment>
<dbReference type="AlphaFoldDB" id="A0AAN8QL08"/>
<sequence>MGTPVLFNEGIRLIWPGRPGRCVLHRVFSRHEPAHGVMSRILWEDLKCILLTSSSPSQNTLAERTAGFLIQCVMRRREDAKGMQLGSSLCFT</sequence>
<keyword evidence="2" id="KW-1185">Reference proteome</keyword>